<accession>A0A197KGZ7</accession>
<dbReference type="GO" id="GO:0019005">
    <property type="term" value="C:SCF ubiquitin ligase complex"/>
    <property type="evidence" value="ECO:0007669"/>
    <property type="project" value="TreeGrafter"/>
</dbReference>
<evidence type="ECO:0008006" key="4">
    <source>
        <dbReference type="Google" id="ProtNLM"/>
    </source>
</evidence>
<feature type="region of interest" description="Disordered" evidence="1">
    <location>
        <begin position="67"/>
        <end position="90"/>
    </location>
</feature>
<evidence type="ECO:0000313" key="2">
    <source>
        <dbReference type="EMBL" id="OAQ36810.1"/>
    </source>
</evidence>
<organism evidence="2 3">
    <name type="scientific">Linnemannia elongata AG-77</name>
    <dbReference type="NCBI Taxonomy" id="1314771"/>
    <lineage>
        <taxon>Eukaryota</taxon>
        <taxon>Fungi</taxon>
        <taxon>Fungi incertae sedis</taxon>
        <taxon>Mucoromycota</taxon>
        <taxon>Mortierellomycotina</taxon>
        <taxon>Mortierellomycetes</taxon>
        <taxon>Mortierellales</taxon>
        <taxon>Mortierellaceae</taxon>
        <taxon>Linnemannia</taxon>
    </lineage>
</organism>
<dbReference type="PANTHER" id="PTHR16134:SF148">
    <property type="entry name" value="S-PHASE KINASE-ASSOCIATED PROTEIN 2, ISOFORM A"/>
    <property type="match status" value="1"/>
</dbReference>
<proteinExistence type="predicted"/>
<protein>
    <recommendedName>
        <fullName evidence="4">F-box domain-containing protein</fullName>
    </recommendedName>
</protein>
<reference evidence="2 3" key="1">
    <citation type="submission" date="2016-05" db="EMBL/GenBank/DDBJ databases">
        <title>Genome sequencing reveals origins of a unique bacterial endosymbiosis in the earliest lineages of terrestrial Fungi.</title>
        <authorList>
            <consortium name="DOE Joint Genome Institute"/>
            <person name="Uehling J."/>
            <person name="Gryganskyi A."/>
            <person name="Hameed K."/>
            <person name="Tschaplinski T."/>
            <person name="Misztal P."/>
            <person name="Wu S."/>
            <person name="Desiro A."/>
            <person name="Vande Pol N."/>
            <person name="Du Z.-Y."/>
            <person name="Zienkiewicz A."/>
            <person name="Zienkiewicz K."/>
            <person name="Morin E."/>
            <person name="Tisserant E."/>
            <person name="Splivallo R."/>
            <person name="Hainaut M."/>
            <person name="Henrissat B."/>
            <person name="Ohm R."/>
            <person name="Kuo A."/>
            <person name="Yan J."/>
            <person name="Lipzen A."/>
            <person name="Nolan M."/>
            <person name="Labutti K."/>
            <person name="Barry K."/>
            <person name="Goldstein A."/>
            <person name="Labbe J."/>
            <person name="Schadt C."/>
            <person name="Tuskan G."/>
            <person name="Grigoriev I."/>
            <person name="Martin F."/>
            <person name="Vilgalys R."/>
            <person name="Bonito G."/>
        </authorList>
    </citation>
    <scope>NUCLEOTIDE SEQUENCE [LARGE SCALE GENOMIC DNA]</scope>
    <source>
        <strain evidence="2 3">AG-77</strain>
    </source>
</reference>
<sequence>MKEEEQRGKDNIRESKEEKKLRRGSDEEGKQKEKLNKRSNEGDNATAWVKGYHRKTTSISISICTNVQRMSRRKSEQKENVTEENKCIRESETDMKPAKIKSTSTSTTFRFLALATADHILTNHCRRILTMTQTQTLRRHEPKACGNQTPPPQNVTTPLVHQLHKAPLDIPEILQLIFAYLDDHTICRSAAPVCRLWHILNQNRYVREDTWNPDWTPARKERVARKLNGAGLLHCHLAANRAQEFADDNKYAIRKMLRSLEERELVLEISFYAGQWIDGFPFSTSLSNLSIRIEYLHDSEILGSLLRRCPRFEHFSVETQSIPGVTLKWIDPFNSSTTATTTTTTTAHLHPLRLRSLTLWSIDFAQVDLENLLAHMPNLEDLKLKGMIWSGSTGYNWTRPFQFLRTNNITLDSAHFSSHGIAMSTKETDLFFTNVFSSRSSERTLWALYVIPELLQRAFLQPATTTLTTLELYWSLASNHVSRACCAADLADAPGLLHQLLCDSDLLVYLTTLKTAVRREGRNLFSRGGYIDIFEDISKLLVDRLLVDPPSATTPLPHPTIRRCRSLRTLHINLHAPVHHRLQHPVHARIFFGYISRVCPLLEHLQLHVPPECQSRVDQGFYRTNFHLGLDGGLVLLGRLQSLRSLRMWQSGNASSNSNSRGGGGGSIYAVKTEAENLSQLQNLGLLLDVEEKLQEMDMDKNFRPLPALEKLSFSLPIMRRPEDELRSLFSSAFKRWRRQ</sequence>
<keyword evidence="3" id="KW-1185">Reference proteome</keyword>
<evidence type="ECO:0000313" key="3">
    <source>
        <dbReference type="Proteomes" id="UP000078512"/>
    </source>
</evidence>
<dbReference type="SUPFAM" id="SSF81383">
    <property type="entry name" value="F-box domain"/>
    <property type="match status" value="1"/>
</dbReference>
<feature type="compositionally biased region" description="Basic and acidic residues" evidence="1">
    <location>
        <begin position="73"/>
        <end position="90"/>
    </location>
</feature>
<feature type="compositionally biased region" description="Basic and acidic residues" evidence="1">
    <location>
        <begin position="1"/>
        <end position="41"/>
    </location>
</feature>
<evidence type="ECO:0000256" key="1">
    <source>
        <dbReference type="SAM" id="MobiDB-lite"/>
    </source>
</evidence>
<dbReference type="PANTHER" id="PTHR16134">
    <property type="entry name" value="F-BOX/TPR REPEAT PROTEIN POF3"/>
    <property type="match status" value="1"/>
</dbReference>
<feature type="region of interest" description="Disordered" evidence="1">
    <location>
        <begin position="1"/>
        <end position="48"/>
    </location>
</feature>
<dbReference type="Proteomes" id="UP000078512">
    <property type="component" value="Unassembled WGS sequence"/>
</dbReference>
<dbReference type="EMBL" id="KV442011">
    <property type="protein sequence ID" value="OAQ36810.1"/>
    <property type="molecule type" value="Genomic_DNA"/>
</dbReference>
<name>A0A197KGZ7_9FUNG</name>
<dbReference type="InterPro" id="IPR036047">
    <property type="entry name" value="F-box-like_dom_sf"/>
</dbReference>
<dbReference type="GO" id="GO:0031146">
    <property type="term" value="P:SCF-dependent proteasomal ubiquitin-dependent protein catabolic process"/>
    <property type="evidence" value="ECO:0007669"/>
    <property type="project" value="TreeGrafter"/>
</dbReference>
<gene>
    <name evidence="2" type="ORF">K457DRAFT_1901602</name>
</gene>
<dbReference type="AlphaFoldDB" id="A0A197KGZ7"/>
<dbReference type="OrthoDB" id="2389045at2759"/>